<name>A0A6J4L735_9CHLR</name>
<dbReference type="AlphaFoldDB" id="A0A6J4L735"/>
<dbReference type="EMBL" id="CADCTR010001981">
    <property type="protein sequence ID" value="CAA9324133.1"/>
    <property type="molecule type" value="Genomic_DNA"/>
</dbReference>
<organism evidence="1">
    <name type="scientific">uncultured Chloroflexia bacterium</name>
    <dbReference type="NCBI Taxonomy" id="1672391"/>
    <lineage>
        <taxon>Bacteria</taxon>
        <taxon>Bacillati</taxon>
        <taxon>Chloroflexota</taxon>
        <taxon>Chloroflexia</taxon>
        <taxon>environmental samples</taxon>
    </lineage>
</organism>
<evidence type="ECO:0000313" key="1">
    <source>
        <dbReference type="EMBL" id="CAA9324133.1"/>
    </source>
</evidence>
<proteinExistence type="predicted"/>
<gene>
    <name evidence="1" type="ORF">AVDCRST_MAG93-5889</name>
</gene>
<protein>
    <submittedName>
        <fullName evidence="1">Uncharacterized protein</fullName>
    </submittedName>
</protein>
<reference evidence="1" key="1">
    <citation type="submission" date="2020-02" db="EMBL/GenBank/DDBJ databases">
        <authorList>
            <person name="Meier V. D."/>
        </authorList>
    </citation>
    <scope>NUCLEOTIDE SEQUENCE</scope>
    <source>
        <strain evidence="1">AVDCRST_MAG93</strain>
    </source>
</reference>
<sequence>MRAAGHVVCQKARQEDIVSMFSLHLCSEQASRCQFSGLARLMERVGTVSFGTLPATGCGYQVNEVLIAGRSA</sequence>
<accession>A0A6J4L735</accession>